<name>A0A8D5FTE9_9BACT</name>
<dbReference type="KEGG" id="dbk:DGMP_20820"/>
<dbReference type="NCBIfam" id="NF040900">
    <property type="entry name" value="porin_ExtI"/>
    <property type="match status" value="1"/>
</dbReference>
<proteinExistence type="predicted"/>
<keyword evidence="2" id="KW-1185">Reference proteome</keyword>
<organism evidence="1 2">
    <name type="scientific">Desulfomarina profundi</name>
    <dbReference type="NCBI Taxonomy" id="2772557"/>
    <lineage>
        <taxon>Bacteria</taxon>
        <taxon>Pseudomonadati</taxon>
        <taxon>Thermodesulfobacteriota</taxon>
        <taxon>Desulfobulbia</taxon>
        <taxon>Desulfobulbales</taxon>
        <taxon>Desulfobulbaceae</taxon>
        <taxon>Desulfomarina</taxon>
    </lineage>
</organism>
<sequence>MKLGMTKIPMTRANLDECFAPLTSERSMFAYTPFGTDATKYSRDMGIVLSGNFFSNHLKYFAALMEGREGETKFYSPFMNTEFVSTPEPSNSFAWYARVHYSFLNPEGGPTAMGYKGTYLGAKGPLLTLGASIGFEPDAAYKNTAPAGEPGTPGFLSSKVLNNETVDYTAWTTDLFFEYPFENDGILTATAMYFNVDLEDAYKTANAPADQNTIVGGGSGQKDGWYVKAGYVLPFRIMDDGMIQPFARYEDWNVASFLGVKDQEVTQWGLGFNFFPLGNHDLRFTLEYYHTEFDKPTRLGDYKEFHTNTPTLYDDYNVLSLMFMVQL</sequence>
<reference evidence="1" key="1">
    <citation type="submission" date="2020-09" db="EMBL/GenBank/DDBJ databases">
        <title>Desulfogranum mesoprofundum gen. nov., sp. nov., a novel mesophilic, sulfate-reducing chemolithoautotroph isolated from a deep-sea hydrothermal vent chimney in the Suiyo Seamount.</title>
        <authorList>
            <person name="Hashimoto Y."/>
            <person name="Nakagawa S."/>
        </authorList>
    </citation>
    <scope>NUCLEOTIDE SEQUENCE</scope>
    <source>
        <strain evidence="1">KT2</strain>
    </source>
</reference>
<dbReference type="AlphaFoldDB" id="A0A8D5FTE9"/>
<protein>
    <submittedName>
        <fullName evidence="1">Uncharacterized protein</fullName>
    </submittedName>
</protein>
<dbReference type="Proteomes" id="UP000826725">
    <property type="component" value="Chromosome"/>
</dbReference>
<gene>
    <name evidence="1" type="ORF">DGMP_20820</name>
</gene>
<evidence type="ECO:0000313" key="1">
    <source>
        <dbReference type="EMBL" id="BCL61389.1"/>
    </source>
</evidence>
<dbReference type="EMBL" id="AP024086">
    <property type="protein sequence ID" value="BCL61389.1"/>
    <property type="molecule type" value="Genomic_DNA"/>
</dbReference>
<accession>A0A8D5FTE9</accession>
<evidence type="ECO:0000313" key="2">
    <source>
        <dbReference type="Proteomes" id="UP000826725"/>
    </source>
</evidence>